<sequence length="168" mass="19068">MSDDSDILRYDRMVEQALRGVVRQAIKEVIDGKNKLPGNHNFYITFMTDYPGVEIPDYLRDRYPGEMTIVLQYQFYDLFVDAEKMGVTLSFNNVLERLTIPLGAITIFADPSVNFALQFQPLGDEGPDFDPDDDPSEDEEDQDEKKGAAKKTGSKSGEVVSLDQFRKK</sequence>
<feature type="compositionally biased region" description="Acidic residues" evidence="1">
    <location>
        <begin position="125"/>
        <end position="142"/>
    </location>
</feature>
<dbReference type="SUPFAM" id="SSF101738">
    <property type="entry name" value="SspB-like"/>
    <property type="match status" value="1"/>
</dbReference>
<accession>A0A7T5R3D7</accession>
<name>A0A7T5R3D7_9BACT</name>
<reference evidence="2 3" key="1">
    <citation type="submission" date="2020-07" db="EMBL/GenBank/DDBJ databases">
        <title>Huge and variable diversity of episymbiotic CPR bacteria and DPANN archaea in groundwater ecosystems.</title>
        <authorList>
            <person name="He C.Y."/>
            <person name="Keren R."/>
            <person name="Whittaker M."/>
            <person name="Farag I.F."/>
            <person name="Doudna J."/>
            <person name="Cate J.H.D."/>
            <person name="Banfield J.F."/>
        </authorList>
    </citation>
    <scope>NUCLEOTIDE SEQUENCE [LARGE SCALE GENOMIC DNA]</scope>
    <source>
        <strain evidence="2">NC_groundwater_70_Ag_B-0.1um_54_66</strain>
    </source>
</reference>
<feature type="region of interest" description="Disordered" evidence="1">
    <location>
        <begin position="122"/>
        <end position="168"/>
    </location>
</feature>
<dbReference type="InterPro" id="IPR036760">
    <property type="entry name" value="SspB-like_sf"/>
</dbReference>
<proteinExistence type="predicted"/>
<dbReference type="EMBL" id="CP066681">
    <property type="protein sequence ID" value="QQG36747.1"/>
    <property type="molecule type" value="Genomic_DNA"/>
</dbReference>
<evidence type="ECO:0008006" key="4">
    <source>
        <dbReference type="Google" id="ProtNLM"/>
    </source>
</evidence>
<evidence type="ECO:0000256" key="1">
    <source>
        <dbReference type="SAM" id="MobiDB-lite"/>
    </source>
</evidence>
<evidence type="ECO:0000313" key="2">
    <source>
        <dbReference type="EMBL" id="QQG36747.1"/>
    </source>
</evidence>
<dbReference type="Gene3D" id="2.30.30.220">
    <property type="entry name" value="SspB-like"/>
    <property type="match status" value="1"/>
</dbReference>
<dbReference type="Proteomes" id="UP000595362">
    <property type="component" value="Chromosome"/>
</dbReference>
<organism evidence="2 3">
    <name type="scientific">Micavibrio aeruginosavorus</name>
    <dbReference type="NCBI Taxonomy" id="349221"/>
    <lineage>
        <taxon>Bacteria</taxon>
        <taxon>Pseudomonadati</taxon>
        <taxon>Bdellovibrionota</taxon>
        <taxon>Bdellovibrionia</taxon>
        <taxon>Bdellovibrionales</taxon>
        <taxon>Pseudobdellovibrionaceae</taxon>
        <taxon>Micavibrio</taxon>
    </lineage>
</organism>
<protein>
    <recommendedName>
        <fullName evidence="4">Stringent starvation protein B</fullName>
    </recommendedName>
</protein>
<gene>
    <name evidence="2" type="ORF">HYS17_02940</name>
</gene>
<evidence type="ECO:0000313" key="3">
    <source>
        <dbReference type="Proteomes" id="UP000595362"/>
    </source>
</evidence>
<dbReference type="Pfam" id="PF04386">
    <property type="entry name" value="SspB"/>
    <property type="match status" value="1"/>
</dbReference>
<dbReference type="InterPro" id="IPR007481">
    <property type="entry name" value="SspB"/>
</dbReference>
<dbReference type="AlphaFoldDB" id="A0A7T5R3D7"/>